<accession>A0A9P1ISB4</accession>
<sequence>MNLLAAKRKSKDKYLYLLKQISCSIPNNVNFHYATYDLNTYYRFNDVTDAQNSFKTLTEGKSCNETFEEMYGNMKPNDFDEFGRIEVFYRIPELEDCAFSNYYKRSHRRFRLNLIHFDSDVYYAFKSLNYSNISAIDTNQEKASEELVNMTNSFINNILGIKEKRKLQPILKCIDKQEDYYMKLGLGMGFCFGVVVLAITLLLAQLFFLFIGKKSEEKGDCDETQEWFGRNEENAKFR</sequence>
<name>A0A9P1ISB4_9PELO</name>
<keyword evidence="1" id="KW-1133">Transmembrane helix</keyword>
<protein>
    <submittedName>
        <fullName evidence="2">Uncharacterized protein</fullName>
    </submittedName>
</protein>
<keyword evidence="1" id="KW-0472">Membrane</keyword>
<proteinExistence type="predicted"/>
<dbReference type="EMBL" id="CANHGI010000005">
    <property type="protein sequence ID" value="CAI5450317.1"/>
    <property type="molecule type" value="Genomic_DNA"/>
</dbReference>
<evidence type="ECO:0000313" key="3">
    <source>
        <dbReference type="Proteomes" id="UP001152747"/>
    </source>
</evidence>
<organism evidence="2 3">
    <name type="scientific">Caenorhabditis angaria</name>
    <dbReference type="NCBI Taxonomy" id="860376"/>
    <lineage>
        <taxon>Eukaryota</taxon>
        <taxon>Metazoa</taxon>
        <taxon>Ecdysozoa</taxon>
        <taxon>Nematoda</taxon>
        <taxon>Chromadorea</taxon>
        <taxon>Rhabditida</taxon>
        <taxon>Rhabditina</taxon>
        <taxon>Rhabditomorpha</taxon>
        <taxon>Rhabditoidea</taxon>
        <taxon>Rhabditidae</taxon>
        <taxon>Peloderinae</taxon>
        <taxon>Caenorhabditis</taxon>
    </lineage>
</organism>
<dbReference type="Proteomes" id="UP001152747">
    <property type="component" value="Unassembled WGS sequence"/>
</dbReference>
<keyword evidence="3" id="KW-1185">Reference proteome</keyword>
<evidence type="ECO:0000256" key="1">
    <source>
        <dbReference type="SAM" id="Phobius"/>
    </source>
</evidence>
<dbReference type="AlphaFoldDB" id="A0A9P1ISB4"/>
<feature type="transmembrane region" description="Helical" evidence="1">
    <location>
        <begin position="186"/>
        <end position="211"/>
    </location>
</feature>
<comment type="caution">
    <text evidence="2">The sequence shown here is derived from an EMBL/GenBank/DDBJ whole genome shotgun (WGS) entry which is preliminary data.</text>
</comment>
<reference evidence="2" key="1">
    <citation type="submission" date="2022-11" db="EMBL/GenBank/DDBJ databases">
        <authorList>
            <person name="Kikuchi T."/>
        </authorList>
    </citation>
    <scope>NUCLEOTIDE SEQUENCE</scope>
    <source>
        <strain evidence="2">PS1010</strain>
    </source>
</reference>
<evidence type="ECO:0000313" key="2">
    <source>
        <dbReference type="EMBL" id="CAI5450317.1"/>
    </source>
</evidence>
<keyword evidence="1" id="KW-0812">Transmembrane</keyword>
<gene>
    <name evidence="2" type="ORF">CAMP_LOCUS12954</name>
</gene>